<dbReference type="EMBL" id="QXGM01000002">
    <property type="protein sequence ID" value="RSX54762.1"/>
    <property type="molecule type" value="Genomic_DNA"/>
</dbReference>
<comment type="caution">
    <text evidence="2">The sequence shown here is derived from an EMBL/GenBank/DDBJ whole genome shotgun (WGS) entry which is preliminary data.</text>
</comment>
<accession>A0A430FPJ8</accession>
<evidence type="ECO:0000256" key="1">
    <source>
        <dbReference type="SAM" id="SignalP"/>
    </source>
</evidence>
<feature type="signal peptide" evidence="1">
    <location>
        <begin position="1"/>
        <end position="31"/>
    </location>
</feature>
<protein>
    <submittedName>
        <fullName evidence="2">Uncharacterized protein</fullName>
    </submittedName>
</protein>
<dbReference type="Proteomes" id="UP000287609">
    <property type="component" value="Unassembled WGS sequence"/>
</dbReference>
<reference evidence="2 3" key="1">
    <citation type="submission" date="2018-09" db="EMBL/GenBank/DDBJ databases">
        <title>Characterization of the phylogenetic diversity of five novel species belonging to the genus Bifidobacterium.</title>
        <authorList>
            <person name="Lugli G.A."/>
            <person name="Duranti S."/>
            <person name="Milani C."/>
        </authorList>
    </citation>
    <scope>NUCLEOTIDE SEQUENCE [LARGE SCALE GENOMIC DNA]</scope>
    <source>
        <strain evidence="2 3">2036B</strain>
    </source>
</reference>
<keyword evidence="1" id="KW-0732">Signal</keyword>
<name>A0A430FPJ8_9BIFI</name>
<organism evidence="2 3">
    <name type="scientific">Bifidobacterium dolichotidis</name>
    <dbReference type="NCBI Taxonomy" id="2306976"/>
    <lineage>
        <taxon>Bacteria</taxon>
        <taxon>Bacillati</taxon>
        <taxon>Actinomycetota</taxon>
        <taxon>Actinomycetes</taxon>
        <taxon>Bifidobacteriales</taxon>
        <taxon>Bifidobacteriaceae</taxon>
        <taxon>Bifidobacterium</taxon>
    </lineage>
</organism>
<gene>
    <name evidence="2" type="ORF">D2E26_0816</name>
</gene>
<evidence type="ECO:0000313" key="2">
    <source>
        <dbReference type="EMBL" id="RSX54762.1"/>
    </source>
</evidence>
<sequence length="244" mass="27299">MNKIRRGLTAGLAAGLAILFCNTMLPSVVSATDIDAPATIQTGEKFRDDPVGCGKKNLTDAKYVTRSIKQEKFPSGGQISVCAAIEIVLIRDRDNRADYIWQVDAAAVYFGLGGLQYSQFEVYVDVPIYAEVAQPDLAHWYVQSSPSYLDEHIQPIGDMTIQNEQIAYSSGTIFKSANYPQYVHELSNTEKFIRLNTSDVSRKKISVDYYHPAIHVMSRAKILNTETRRMTDYEIKTAATLDKK</sequence>
<evidence type="ECO:0000313" key="3">
    <source>
        <dbReference type="Proteomes" id="UP000287609"/>
    </source>
</evidence>
<feature type="chain" id="PRO_5019361939" evidence="1">
    <location>
        <begin position="32"/>
        <end position="244"/>
    </location>
</feature>
<keyword evidence="3" id="KW-1185">Reference proteome</keyword>
<dbReference type="AlphaFoldDB" id="A0A430FPJ8"/>
<proteinExistence type="predicted"/>